<dbReference type="Proteomes" id="UP000460949">
    <property type="component" value="Unassembled WGS sequence"/>
</dbReference>
<feature type="binding site" evidence="8">
    <location>
        <position position="119"/>
    </location>
    <ligand>
        <name>Zn(2+)</name>
        <dbReference type="ChEBI" id="CHEBI:29105"/>
    </ligand>
</feature>
<dbReference type="RefSeq" id="WP_160838239.1">
    <property type="nucleotide sequence ID" value="NZ_WMET01000003.1"/>
</dbReference>
<dbReference type="InterPro" id="IPR014710">
    <property type="entry name" value="RmlC-like_jellyroll"/>
</dbReference>
<dbReference type="CDD" id="cd07010">
    <property type="entry name" value="cupin_PMI_type_I_N_bac"/>
    <property type="match status" value="1"/>
</dbReference>
<dbReference type="Gene3D" id="2.60.120.10">
    <property type="entry name" value="Jelly Rolls"/>
    <property type="match status" value="2"/>
</dbReference>
<evidence type="ECO:0000256" key="1">
    <source>
        <dbReference type="ARBA" id="ARBA00000757"/>
    </source>
</evidence>
<evidence type="ECO:0000256" key="9">
    <source>
        <dbReference type="PIRSR" id="PIRSR036894-2"/>
    </source>
</evidence>
<evidence type="ECO:0000256" key="7">
    <source>
        <dbReference type="PIRNR" id="PIRNR036894"/>
    </source>
</evidence>
<dbReference type="InterPro" id="IPR011051">
    <property type="entry name" value="RmlC_Cupin_sf"/>
</dbReference>
<proteinExistence type="inferred from homology"/>
<evidence type="ECO:0000256" key="3">
    <source>
        <dbReference type="ARBA" id="ARBA00011956"/>
    </source>
</evidence>
<dbReference type="InterPro" id="IPR046457">
    <property type="entry name" value="PMI_typeI_cat"/>
</dbReference>
<gene>
    <name evidence="12" type="primary">manA</name>
    <name evidence="12" type="ORF">GLW04_13790</name>
</gene>
<dbReference type="InterPro" id="IPR014628">
    <property type="entry name" value="Man6P_isomerase_Firm_short"/>
</dbReference>
<keyword evidence="6 7" id="KW-0413">Isomerase</keyword>
<comment type="cofactor">
    <cofactor evidence="8">
        <name>Zn(2+)</name>
        <dbReference type="ChEBI" id="CHEBI:29105"/>
    </cofactor>
    <text evidence="8">Binds 1 zinc ion per subunit.</text>
</comment>
<dbReference type="AlphaFoldDB" id="A0A845DTL4"/>
<feature type="binding site" evidence="8">
    <location>
        <position position="176"/>
    </location>
    <ligand>
        <name>Zn(2+)</name>
        <dbReference type="ChEBI" id="CHEBI:29105"/>
    </ligand>
</feature>
<dbReference type="Pfam" id="PF20511">
    <property type="entry name" value="PMI_typeI_cat"/>
    <property type="match status" value="1"/>
</dbReference>
<feature type="binding site" evidence="8">
    <location>
        <position position="100"/>
    </location>
    <ligand>
        <name>Zn(2+)</name>
        <dbReference type="ChEBI" id="CHEBI:29105"/>
    </ligand>
</feature>
<evidence type="ECO:0000256" key="6">
    <source>
        <dbReference type="ARBA" id="ARBA00023235"/>
    </source>
</evidence>
<dbReference type="GO" id="GO:0005975">
    <property type="term" value="P:carbohydrate metabolic process"/>
    <property type="evidence" value="ECO:0007669"/>
    <property type="project" value="UniProtKB-UniRule"/>
</dbReference>
<feature type="domain" description="Phosphomannose isomerase type I catalytic" evidence="10">
    <location>
        <begin position="5"/>
        <end position="113"/>
    </location>
</feature>
<dbReference type="PANTHER" id="PTHR42742:SF3">
    <property type="entry name" value="FRUCTOKINASE"/>
    <property type="match status" value="1"/>
</dbReference>
<evidence type="ECO:0000259" key="10">
    <source>
        <dbReference type="Pfam" id="PF20511"/>
    </source>
</evidence>
<dbReference type="EC" id="5.3.1.8" evidence="3 7"/>
<dbReference type="OrthoDB" id="9808275at2"/>
<dbReference type="InterPro" id="IPR051804">
    <property type="entry name" value="Carb_Metab_Reg_Kinase/Isom"/>
</dbReference>
<dbReference type="InterPro" id="IPR001250">
    <property type="entry name" value="Man6P_Isoase-1"/>
</dbReference>
<dbReference type="GO" id="GO:0004476">
    <property type="term" value="F:mannose-6-phosphate isomerase activity"/>
    <property type="evidence" value="ECO:0007669"/>
    <property type="project" value="UniProtKB-UniRule"/>
</dbReference>
<evidence type="ECO:0000256" key="4">
    <source>
        <dbReference type="ARBA" id="ARBA00022723"/>
    </source>
</evidence>
<dbReference type="NCBIfam" id="TIGR00218">
    <property type="entry name" value="manA"/>
    <property type="match status" value="1"/>
</dbReference>
<dbReference type="Pfam" id="PF21621">
    <property type="entry name" value="MPI_cupin_dom"/>
    <property type="match status" value="1"/>
</dbReference>
<evidence type="ECO:0000256" key="5">
    <source>
        <dbReference type="ARBA" id="ARBA00022833"/>
    </source>
</evidence>
<keyword evidence="4 7" id="KW-0479">Metal-binding</keyword>
<reference evidence="12 13" key="1">
    <citation type="submission" date="2019-11" db="EMBL/GenBank/DDBJ databases">
        <title>Genome sequences of 17 halophilic strains isolated from different environments.</title>
        <authorList>
            <person name="Furrow R.E."/>
        </authorList>
    </citation>
    <scope>NUCLEOTIDE SEQUENCE [LARGE SCALE GENOMIC DNA]</scope>
    <source>
        <strain evidence="12 13">22511_23_Filter</strain>
    </source>
</reference>
<dbReference type="PANTHER" id="PTHR42742">
    <property type="entry name" value="TRANSCRIPTIONAL REPRESSOR MPRA"/>
    <property type="match status" value="1"/>
</dbReference>
<dbReference type="GO" id="GO:0008270">
    <property type="term" value="F:zinc ion binding"/>
    <property type="evidence" value="ECO:0007669"/>
    <property type="project" value="UniProtKB-UniRule"/>
</dbReference>
<evidence type="ECO:0000256" key="2">
    <source>
        <dbReference type="ARBA" id="ARBA00010772"/>
    </source>
</evidence>
<evidence type="ECO:0000313" key="13">
    <source>
        <dbReference type="Proteomes" id="UP000460949"/>
    </source>
</evidence>
<dbReference type="EMBL" id="WMET01000003">
    <property type="protein sequence ID" value="MYL20971.1"/>
    <property type="molecule type" value="Genomic_DNA"/>
</dbReference>
<dbReference type="PIRSF" id="PIRSF036894">
    <property type="entry name" value="PMI_Firm_short"/>
    <property type="match status" value="1"/>
</dbReference>
<evidence type="ECO:0000313" key="12">
    <source>
        <dbReference type="EMBL" id="MYL20971.1"/>
    </source>
</evidence>
<comment type="similarity">
    <text evidence="2 7">Belongs to the mannose-6-phosphate isomerase type 1 family.</text>
</comment>
<feature type="active site" evidence="9">
    <location>
        <position position="196"/>
    </location>
</feature>
<sequence>MYTDLIRLSPIFKEKVWGGSSLHTNFDYDIPSDHTGECWGIASHPSGSSTIANGPLEGWTLMDAWKEHKKALFNEDNDEKAFPLLIKLLDANDDLSVQVHPDDAQAHELEDNEAYGKTECWYIVDCKEDSEIVLGHHAKTRGELEEYIEQGNWDGLLRRVPVQPGDFFFVPAGTIHAIGEGIVILETQQNSDTTYRVYDYDRRDDQNQTRELHLDKAVEVTTIPDKKQENDFSYRQDQDLSITTLTANDFFSVFHLDLNGTYEGSKPADYLLATILEGEVTFTGTDTHLLKKGDHFILPYGLENFTLEGTAKAIVSYPK</sequence>
<protein>
    <recommendedName>
        <fullName evidence="3 7">Mannose-6-phosphate isomerase</fullName>
        <ecNumber evidence="3 7">5.3.1.8</ecNumber>
    </recommendedName>
</protein>
<name>A0A845DTL4_9BACI</name>
<keyword evidence="5 7" id="KW-0862">Zinc</keyword>
<organism evidence="12 13">
    <name type="scientific">Halobacillus litoralis</name>
    <dbReference type="NCBI Taxonomy" id="45668"/>
    <lineage>
        <taxon>Bacteria</taxon>
        <taxon>Bacillati</taxon>
        <taxon>Bacillota</taxon>
        <taxon>Bacilli</taxon>
        <taxon>Bacillales</taxon>
        <taxon>Bacillaceae</taxon>
        <taxon>Halobacillus</taxon>
    </lineage>
</organism>
<dbReference type="InterPro" id="IPR049071">
    <property type="entry name" value="MPI_cupin_dom"/>
</dbReference>
<evidence type="ECO:0000259" key="11">
    <source>
        <dbReference type="Pfam" id="PF21621"/>
    </source>
</evidence>
<dbReference type="SUPFAM" id="SSF51182">
    <property type="entry name" value="RmlC-like cupins"/>
    <property type="match status" value="1"/>
</dbReference>
<comment type="catalytic activity">
    <reaction evidence="1 7">
        <text>D-mannose 6-phosphate = D-fructose 6-phosphate</text>
        <dbReference type="Rhea" id="RHEA:12356"/>
        <dbReference type="ChEBI" id="CHEBI:58735"/>
        <dbReference type="ChEBI" id="CHEBI:61527"/>
        <dbReference type="EC" id="5.3.1.8"/>
    </reaction>
</comment>
<comment type="caution">
    <text evidence="12">The sequence shown here is derived from an EMBL/GenBank/DDBJ whole genome shotgun (WGS) entry which is preliminary data.</text>
</comment>
<evidence type="ECO:0000256" key="8">
    <source>
        <dbReference type="PIRSR" id="PIRSR036894-1"/>
    </source>
</evidence>
<accession>A0A845DTL4</accession>
<feature type="domain" description="Mannose-6-phosphate isomerase cupin" evidence="11">
    <location>
        <begin position="242"/>
        <end position="318"/>
    </location>
</feature>